<evidence type="ECO:0000259" key="5">
    <source>
        <dbReference type="Pfam" id="PF01420"/>
    </source>
</evidence>
<keyword evidence="2" id="KW-0680">Restriction system</keyword>
<dbReference type="Pfam" id="PF01420">
    <property type="entry name" value="Methylase_S"/>
    <property type="match status" value="2"/>
</dbReference>
<evidence type="ECO:0000256" key="4">
    <source>
        <dbReference type="ARBA" id="ARBA00038652"/>
    </source>
</evidence>
<feature type="domain" description="Type I restriction modification DNA specificity" evidence="5">
    <location>
        <begin position="248"/>
        <end position="405"/>
    </location>
</feature>
<evidence type="ECO:0000256" key="2">
    <source>
        <dbReference type="ARBA" id="ARBA00022747"/>
    </source>
</evidence>
<dbReference type="PANTHER" id="PTHR43140">
    <property type="entry name" value="TYPE-1 RESTRICTION ENZYME ECOKI SPECIFICITY PROTEIN"/>
    <property type="match status" value="1"/>
</dbReference>
<dbReference type="GO" id="GO:0004519">
    <property type="term" value="F:endonuclease activity"/>
    <property type="evidence" value="ECO:0007669"/>
    <property type="project" value="UniProtKB-KW"/>
</dbReference>
<dbReference type="Gene3D" id="1.10.287.1120">
    <property type="entry name" value="Bipartite methylase S protein"/>
    <property type="match status" value="1"/>
</dbReference>
<dbReference type="RefSeq" id="WP_185652954.1">
    <property type="nucleotide sequence ID" value="NZ_CP055263.1"/>
</dbReference>
<dbReference type="SUPFAM" id="SSF116734">
    <property type="entry name" value="DNA methylase specificity domain"/>
    <property type="match status" value="2"/>
</dbReference>
<proteinExistence type="inferred from homology"/>
<organism evidence="6 7">
    <name type="scientific">Metabacillus elymi</name>
    <dbReference type="NCBI Taxonomy" id="2745198"/>
    <lineage>
        <taxon>Bacteria</taxon>
        <taxon>Bacillati</taxon>
        <taxon>Bacillota</taxon>
        <taxon>Bacilli</taxon>
        <taxon>Bacillales</taxon>
        <taxon>Bacillaceae</taxon>
        <taxon>Metabacillus</taxon>
    </lineage>
</organism>
<dbReference type="Gene3D" id="3.90.220.20">
    <property type="entry name" value="DNA methylase specificity domains"/>
    <property type="match status" value="2"/>
</dbReference>
<feature type="domain" description="Type I restriction modification DNA specificity" evidence="5">
    <location>
        <begin position="77"/>
        <end position="198"/>
    </location>
</feature>
<protein>
    <submittedName>
        <fullName evidence="6">Restriction endonuclease subunit S</fullName>
    </submittedName>
</protein>
<dbReference type="EMBL" id="CP055263">
    <property type="protein sequence ID" value="QNF28526.1"/>
    <property type="molecule type" value="Genomic_DNA"/>
</dbReference>
<comment type="similarity">
    <text evidence="1">Belongs to the type-I restriction system S methylase family.</text>
</comment>
<dbReference type="InterPro" id="IPR000055">
    <property type="entry name" value="Restrct_endonuc_typeI_TRD"/>
</dbReference>
<keyword evidence="6" id="KW-0255">Endonuclease</keyword>
<keyword evidence="3" id="KW-0238">DNA-binding</keyword>
<dbReference type="PANTHER" id="PTHR43140:SF1">
    <property type="entry name" value="TYPE I RESTRICTION ENZYME ECOKI SPECIFICITY SUBUNIT"/>
    <property type="match status" value="1"/>
</dbReference>
<accession>A0ABX6S9Q4</accession>
<reference evidence="6 7" key="1">
    <citation type="submission" date="2020-06" db="EMBL/GenBank/DDBJ databases">
        <title>Metabacillus dokdonensis sp. nov., isolated from the rhizosphere of Elymus tsukushiensis, a plant native to the Dokdo Islands, Republic of Korea.</title>
        <authorList>
            <person name="Lee S.Y."/>
            <person name="Hwang Y.J."/>
            <person name="Son J.S."/>
            <person name="Ghim S.Y."/>
        </authorList>
    </citation>
    <scope>NUCLEOTIDE SEQUENCE [LARGE SCALE GENOMIC DNA]</scope>
    <source>
        <strain evidence="6 7">KUDC1714</strain>
    </source>
</reference>
<evidence type="ECO:0000256" key="3">
    <source>
        <dbReference type="ARBA" id="ARBA00023125"/>
    </source>
</evidence>
<name>A0ABX6S9Q4_9BACI</name>
<evidence type="ECO:0000313" key="7">
    <source>
        <dbReference type="Proteomes" id="UP000515490"/>
    </source>
</evidence>
<sequence>MSKRKEYDEYKPTSIMGINKIPSHWVESKFRYVTDVLTDYTANGSFKSLADNVEYLSEPDYARLIRLTDLRSNLSNDGIYVNEDSYNFLKKSALFGGEYLIANVGAYAGLVVQMPKYDGVATLGPNMMMARFDEKKVLVKFMVYISNSEYIQKQLLLKATASSAQPKLNKEDFRSVEFIYPKIDEQKCIIRYLDNKVGQIDKLIDEKKKLVLLLEEKRQAVIKEAVTKGLNPNVKMKDSGVEWIGEIPEHWEVKQLKRALKVCNGREIEIELEKNDENGINVYGSGGIFKKTDRHLFSGESVLFGRKGTIGKPMYVNDLFWAVDTMYFTKFNSNSYPKWFYYMLKVYPWDLIMTQTALPSIVGTDVENDIWAIPDYKEQIEIANYLQIKDIKMFSTIESIENQIQKLKEYRQSLIYEAVTGKIDVRDFEIEQ</sequence>
<dbReference type="InterPro" id="IPR044946">
    <property type="entry name" value="Restrct_endonuc_typeI_TRD_sf"/>
</dbReference>
<evidence type="ECO:0000313" key="6">
    <source>
        <dbReference type="EMBL" id="QNF28526.1"/>
    </source>
</evidence>
<comment type="subunit">
    <text evidence="4">The methyltransferase is composed of M and S polypeptides.</text>
</comment>
<keyword evidence="6" id="KW-0540">Nuclease</keyword>
<keyword evidence="7" id="KW-1185">Reference proteome</keyword>
<dbReference type="Proteomes" id="UP000515490">
    <property type="component" value="Chromosome"/>
</dbReference>
<keyword evidence="6" id="KW-0378">Hydrolase</keyword>
<evidence type="ECO:0000256" key="1">
    <source>
        <dbReference type="ARBA" id="ARBA00010923"/>
    </source>
</evidence>
<gene>
    <name evidence="6" type="ORF">HUW50_14185</name>
</gene>
<dbReference type="InterPro" id="IPR051212">
    <property type="entry name" value="Type-I_RE_S_subunit"/>
</dbReference>